<sequence length="134" mass="14962">MVENITINVTSTGVKSLGPRNKVIIGSNVDSILAHNQRSQYVDFDEEMGVEGEDRLIVQMDRLKQPRTQLAKSGVSSNMVSNMEKFLYRQTLLGRPVGRNETLKLERPGFGEPSDNSSLLACVERSKPLCNFFS</sequence>
<accession>A0A2P5WLZ2</accession>
<evidence type="ECO:0000313" key="2">
    <source>
        <dbReference type="Proteomes" id="UP000239757"/>
    </source>
</evidence>
<reference evidence="1 2" key="1">
    <citation type="submission" date="2015-01" db="EMBL/GenBank/DDBJ databases">
        <title>Genome of allotetraploid Gossypium barbadense reveals genomic plasticity and fiber elongation in cotton evolution.</title>
        <authorList>
            <person name="Chen X."/>
            <person name="Liu X."/>
            <person name="Zhao B."/>
            <person name="Zheng H."/>
            <person name="Hu Y."/>
            <person name="Lu G."/>
            <person name="Yang C."/>
            <person name="Chen J."/>
            <person name="Shan C."/>
            <person name="Zhang L."/>
            <person name="Zhou Y."/>
            <person name="Wang L."/>
            <person name="Guo W."/>
            <person name="Bai Y."/>
            <person name="Ruan J."/>
            <person name="Shangguan X."/>
            <person name="Mao Y."/>
            <person name="Jiang J."/>
            <person name="Zhu Y."/>
            <person name="Lei J."/>
            <person name="Kang H."/>
            <person name="Chen S."/>
            <person name="He X."/>
            <person name="Wang R."/>
            <person name="Wang Y."/>
            <person name="Chen J."/>
            <person name="Wang L."/>
            <person name="Yu S."/>
            <person name="Wang B."/>
            <person name="Wei J."/>
            <person name="Song S."/>
            <person name="Lu X."/>
            <person name="Gao Z."/>
            <person name="Gu W."/>
            <person name="Deng X."/>
            <person name="Ma D."/>
            <person name="Wang S."/>
            <person name="Liang W."/>
            <person name="Fang L."/>
            <person name="Cai C."/>
            <person name="Zhu X."/>
            <person name="Zhou B."/>
            <person name="Zhang Y."/>
            <person name="Chen Z."/>
            <person name="Xu S."/>
            <person name="Zhu R."/>
            <person name="Wang S."/>
            <person name="Zhang T."/>
            <person name="Zhao G."/>
        </authorList>
    </citation>
    <scope>NUCLEOTIDE SEQUENCE [LARGE SCALE GENOMIC DNA]</scope>
    <source>
        <strain evidence="2">cv. Xinhai21</strain>
        <tissue evidence="1">Leaf</tissue>
    </source>
</reference>
<dbReference type="AlphaFoldDB" id="A0A2P5WLZ2"/>
<organism evidence="1 2">
    <name type="scientific">Gossypium barbadense</name>
    <name type="common">Sea Island cotton</name>
    <name type="synonym">Hibiscus barbadensis</name>
    <dbReference type="NCBI Taxonomy" id="3634"/>
    <lineage>
        <taxon>Eukaryota</taxon>
        <taxon>Viridiplantae</taxon>
        <taxon>Streptophyta</taxon>
        <taxon>Embryophyta</taxon>
        <taxon>Tracheophyta</taxon>
        <taxon>Spermatophyta</taxon>
        <taxon>Magnoliopsida</taxon>
        <taxon>eudicotyledons</taxon>
        <taxon>Gunneridae</taxon>
        <taxon>Pentapetalae</taxon>
        <taxon>rosids</taxon>
        <taxon>malvids</taxon>
        <taxon>Malvales</taxon>
        <taxon>Malvaceae</taxon>
        <taxon>Malvoideae</taxon>
        <taxon>Gossypium</taxon>
    </lineage>
</organism>
<proteinExistence type="predicted"/>
<gene>
    <name evidence="1" type="ORF">GOBAR_AA28574</name>
</gene>
<name>A0A2P5WLZ2_GOSBA</name>
<dbReference type="EMBL" id="KZ667145">
    <property type="protein sequence ID" value="PPR92098.1"/>
    <property type="molecule type" value="Genomic_DNA"/>
</dbReference>
<dbReference type="Proteomes" id="UP000239757">
    <property type="component" value="Unassembled WGS sequence"/>
</dbReference>
<evidence type="ECO:0000313" key="1">
    <source>
        <dbReference type="EMBL" id="PPR92098.1"/>
    </source>
</evidence>
<protein>
    <submittedName>
        <fullName evidence="1">Uncharacterized protein</fullName>
    </submittedName>
</protein>